<evidence type="ECO:0000256" key="6">
    <source>
        <dbReference type="ARBA" id="ARBA00022759"/>
    </source>
</evidence>
<evidence type="ECO:0000256" key="8">
    <source>
        <dbReference type="ARBA" id="ARBA00022840"/>
    </source>
</evidence>
<dbReference type="InterPro" id="IPR051268">
    <property type="entry name" value="Type-I_R_enzyme_R_subunit"/>
</dbReference>
<comment type="catalytic activity">
    <reaction evidence="1 10">
        <text>Endonucleolytic cleavage of DNA to give random double-stranded fragments with terminal 5'-phosphates, ATP is simultaneously hydrolyzed.</text>
        <dbReference type="EC" id="3.1.21.3"/>
    </reaction>
</comment>
<evidence type="ECO:0000259" key="11">
    <source>
        <dbReference type="PROSITE" id="PS51192"/>
    </source>
</evidence>
<dbReference type="GO" id="GO:0005524">
    <property type="term" value="F:ATP binding"/>
    <property type="evidence" value="ECO:0007669"/>
    <property type="project" value="UniProtKB-KW"/>
</dbReference>
<dbReference type="InterPro" id="IPR027417">
    <property type="entry name" value="P-loop_NTPase"/>
</dbReference>
<evidence type="ECO:0000256" key="10">
    <source>
        <dbReference type="RuleBase" id="RU364115"/>
    </source>
</evidence>
<keyword evidence="9 10" id="KW-0238">DNA-binding</keyword>
<comment type="subunit">
    <text evidence="10">The type I restriction/modification system is composed of three polypeptides R, M and S.</text>
</comment>
<dbReference type="SMART" id="SM00487">
    <property type="entry name" value="DEXDc"/>
    <property type="match status" value="1"/>
</dbReference>
<dbReference type="AlphaFoldDB" id="K0JL57"/>
<dbReference type="Pfam" id="PF18766">
    <property type="entry name" value="SWI2_SNF2"/>
    <property type="match status" value="1"/>
</dbReference>
<evidence type="ECO:0000256" key="4">
    <source>
        <dbReference type="ARBA" id="ARBA00022741"/>
    </source>
</evidence>
<evidence type="ECO:0000256" key="5">
    <source>
        <dbReference type="ARBA" id="ARBA00022747"/>
    </source>
</evidence>
<dbReference type="InterPro" id="IPR040980">
    <property type="entry name" value="SWI2_SNF2"/>
</dbReference>
<dbReference type="Pfam" id="PF22679">
    <property type="entry name" value="T1R_D3-like"/>
    <property type="match status" value="1"/>
</dbReference>
<dbReference type="Proteomes" id="UP000003759">
    <property type="component" value="Chromosome"/>
</dbReference>
<evidence type="ECO:0000256" key="1">
    <source>
        <dbReference type="ARBA" id="ARBA00000851"/>
    </source>
</evidence>
<evidence type="ECO:0000313" key="12">
    <source>
        <dbReference type="EMBL" id="CCG57827.1"/>
    </source>
</evidence>
<gene>
    <name evidence="12" type="primary">hsdR1</name>
    <name evidence="12" type="ORF">WESB_2365</name>
</gene>
<dbReference type="GO" id="GO:0003677">
    <property type="term" value="F:DNA binding"/>
    <property type="evidence" value="ECO:0007669"/>
    <property type="project" value="UniProtKB-KW"/>
</dbReference>
<dbReference type="PANTHER" id="PTHR30195">
    <property type="entry name" value="TYPE I SITE-SPECIFIC DEOXYRIBONUCLEASE PROTEIN SUBUNIT M AND R"/>
    <property type="match status" value="1"/>
</dbReference>
<dbReference type="HOGENOM" id="CLU_005762_0_1_12"/>
<reference evidence="12 13" key="1">
    <citation type="journal article" date="2012" name="BMC Genomics">
        <title>Comparative genomics of Brachyspira pilosicoli strains: genome rearrangements, reductions and correlation of genetic compliment with phenotypic diversity.</title>
        <authorList>
            <person name="Mappley L.J."/>
            <person name="Black M.L."/>
            <person name="Abuoun M."/>
            <person name="Darby A.C."/>
            <person name="Woodward M.J."/>
            <person name="Parkhill J."/>
            <person name="Turner A.K."/>
            <person name="Bellgard M.I."/>
            <person name="La T."/>
            <person name="Phillips N.D."/>
            <person name="La Ragione R.M."/>
            <person name="Hampson D.J."/>
        </authorList>
    </citation>
    <scope>NUCLEOTIDE SEQUENCE [LARGE SCALE GENOMIC DNA]</scope>
    <source>
        <strain evidence="12">WesB</strain>
    </source>
</reference>
<dbReference type="SUPFAM" id="SSF52540">
    <property type="entry name" value="P-loop containing nucleoside triphosphate hydrolases"/>
    <property type="match status" value="2"/>
</dbReference>
<evidence type="ECO:0000313" key="13">
    <source>
        <dbReference type="Proteomes" id="UP000003759"/>
    </source>
</evidence>
<keyword evidence="7 10" id="KW-0378">Hydrolase</keyword>
<dbReference type="InterPro" id="IPR004473">
    <property type="entry name" value="Restrct_endonuc_typeI_HsdR"/>
</dbReference>
<dbReference type="CDD" id="cd22332">
    <property type="entry name" value="HsdR_N"/>
    <property type="match status" value="1"/>
</dbReference>
<evidence type="ECO:0000256" key="9">
    <source>
        <dbReference type="ARBA" id="ARBA00023125"/>
    </source>
</evidence>
<dbReference type="Gene3D" id="3.40.50.300">
    <property type="entry name" value="P-loop containing nucleotide triphosphate hydrolases"/>
    <property type="match status" value="2"/>
</dbReference>
<name>K0JL57_BRAPL</name>
<dbReference type="Pfam" id="PF04313">
    <property type="entry name" value="HSDR_N"/>
    <property type="match status" value="1"/>
</dbReference>
<proteinExistence type="inferred from homology"/>
<dbReference type="REBASE" id="53429">
    <property type="entry name" value="BpiWesBORF2364P"/>
</dbReference>
<dbReference type="CDD" id="cd18800">
    <property type="entry name" value="SF2_C_EcoR124I-like"/>
    <property type="match status" value="1"/>
</dbReference>
<dbReference type="InterPro" id="IPR055180">
    <property type="entry name" value="HsdR_RecA-like_helicase_dom_2"/>
</dbReference>
<dbReference type="PROSITE" id="PS51192">
    <property type="entry name" value="HELICASE_ATP_BIND_1"/>
    <property type="match status" value="1"/>
</dbReference>
<dbReference type="InterPro" id="IPR014001">
    <property type="entry name" value="Helicase_ATP-bd"/>
</dbReference>
<keyword evidence="6" id="KW-0255">Endonuclease</keyword>
<feature type="domain" description="Helicase ATP-binding" evidence="11">
    <location>
        <begin position="312"/>
        <end position="470"/>
    </location>
</feature>
<sequence length="1044" mass="122192">MTKQHSERFLQDKVIELFKKLGYKYLTKEEALKERDNNLNNVLLKNILEERMTNFNYFLFRDKKYAFSINNIKKAIEDLDFTLIKGSSTANEKITSKLIEGESYVEKIGDKQDSFSINYIDFKNIENNVFHITEEFEVNRNAIDEKIKTRRPDLVVFINGIPIAVIELKNAVVNVEEAITQMIRNQEQNEIPNLFKFTQLLICANDDKVKYGTLGTTSKFYAVWKDKEKYDYNKSKDALIKNEESRIQKEIKEIIKDRVINDIDITLYSFFQKERFLDILEYFIIFDNGIKKVARYNQYFAIKKIMERIEQTNDEGKREGGVVWHTQGSGKSLIMSMLTKIISRKIKGSKIVVVTDRIELDKQIEKTFNDTGISVKRAKTGTGLINLIKEGATIITTIINKFENVFDKRVVVDSPDIFILVDESHRTQYGDFADKMRKVFPNACYIGFTGTPLYKSEKSTAKKFGGFIDTYTIRDALKDEVIVPLYYESRLPKIMIKDKEAMDNEYDAILEECADTDEEKKIFKRNIRGGRILISYEVLENIVDDIIEHYNKNLKNTKFNAMFAVGSKFEAMRVKEIFDKKNALTTAVIISEDDDRNANTEQKKYVINEAKKLYKDYKDDKNYQEKMIAKFKRGDLDILIVVDKLLTGFDAPTAQVLYIDKYLKDHGLLQAIARVNRTHEGKGFGVLIDYRGLFQNLGEAFNAYDRLANYDLEDIEDTVFDIKEQIEELENSYNELTAFLPQILDENDALDKCVSVLIEKTEREKFTKLFLNYSKVLNICQFSEQFVNGLDSEEISKYKNLFKLCVILRNRLRNKYNEDINFAEYESKMQKLYDEFIGVEDNVKVLTKIPNIFDYNFDEEINSLELEDKADAILNASKNTLKEILEENPELYKRLSERIDEIINDYKNNRITSEEKLELAQEIALTIKGKNEKENIKYDESIRDNKCARSVYDNSKKYIEDENILIDFSLFVDKLFKDKSSIPDWQNMEHIRINIESNIDDKLFELENDKKIEKITGQEMREFLYILVHIGLNIYSNYSDKKIK</sequence>
<dbReference type="EC" id="3.1.21.3" evidence="10"/>
<dbReference type="GO" id="GO:0009035">
    <property type="term" value="F:type I site-specific deoxyribonuclease activity"/>
    <property type="evidence" value="ECO:0007669"/>
    <property type="project" value="UniProtKB-EC"/>
</dbReference>
<dbReference type="PANTHER" id="PTHR30195:SF15">
    <property type="entry name" value="TYPE I RESTRICTION ENZYME HINDI ENDONUCLEASE SUBUNIT"/>
    <property type="match status" value="1"/>
</dbReference>
<dbReference type="InterPro" id="IPR007409">
    <property type="entry name" value="Restrct_endonuc_type1_HsdR_N"/>
</dbReference>
<dbReference type="GO" id="GO:0009307">
    <property type="term" value="P:DNA restriction-modification system"/>
    <property type="evidence" value="ECO:0007669"/>
    <property type="project" value="UniProtKB-KW"/>
</dbReference>
<keyword evidence="4 10" id="KW-0547">Nucleotide-binding</keyword>
<dbReference type="OrthoDB" id="9758243at2"/>
<evidence type="ECO:0000256" key="2">
    <source>
        <dbReference type="ARBA" id="ARBA00008598"/>
    </source>
</evidence>
<protein>
    <recommendedName>
        <fullName evidence="10">Type I restriction enzyme endonuclease subunit</fullName>
        <shortName evidence="10">R protein</shortName>
        <ecNumber evidence="10">3.1.21.3</ecNumber>
    </recommendedName>
</protein>
<keyword evidence="8 10" id="KW-0067">ATP-binding</keyword>
<dbReference type="Gene3D" id="3.90.1570.50">
    <property type="match status" value="1"/>
</dbReference>
<dbReference type="RefSeq" id="WP_014933906.1">
    <property type="nucleotide sequence ID" value="NC_018604.1"/>
</dbReference>
<dbReference type="PATRIC" id="fig|1161918.5.peg.1879"/>
<dbReference type="NCBIfam" id="TIGR00348">
    <property type="entry name" value="hsdR"/>
    <property type="match status" value="1"/>
</dbReference>
<accession>K0JL57</accession>
<keyword evidence="5 10" id="KW-0680">Restriction system</keyword>
<organism evidence="12 13">
    <name type="scientific">Brachyspira pilosicoli WesB</name>
    <dbReference type="NCBI Taxonomy" id="1161918"/>
    <lineage>
        <taxon>Bacteria</taxon>
        <taxon>Pseudomonadati</taxon>
        <taxon>Spirochaetota</taxon>
        <taxon>Spirochaetia</taxon>
        <taxon>Brachyspirales</taxon>
        <taxon>Brachyspiraceae</taxon>
        <taxon>Brachyspira</taxon>
    </lineage>
</organism>
<dbReference type="KEGG" id="bpw:WESB_2365"/>
<comment type="function">
    <text evidence="10">Subunit R is required for both nuclease and ATPase activities, but not for modification.</text>
</comment>
<dbReference type="EMBL" id="HE793032">
    <property type="protein sequence ID" value="CCG57827.1"/>
    <property type="molecule type" value="Genomic_DNA"/>
</dbReference>
<evidence type="ECO:0000256" key="7">
    <source>
        <dbReference type="ARBA" id="ARBA00022801"/>
    </source>
</evidence>
<dbReference type="CDD" id="cd18030">
    <property type="entry name" value="DEXHc_RE_I_HsdR"/>
    <property type="match status" value="1"/>
</dbReference>
<keyword evidence="3" id="KW-0540">Nuclease</keyword>
<comment type="similarity">
    <text evidence="2 10">Belongs to the HsdR family.</text>
</comment>
<evidence type="ECO:0000256" key="3">
    <source>
        <dbReference type="ARBA" id="ARBA00022722"/>
    </source>
</evidence>